<sequence length="223" mass="24788">MSSDNVPENLKQRLKESYDAIAPMYNEWTIPHSQQRLKYLDQLITLLAGQPTGPISILELGCGSGIPVTEKLLSCDGYEVTANDLSTAQIDVARENLETHKERLTLIEGDMTALTFADASFDAVIGMYSIIHLPRAEQEEIFAKITKWLKPQGYLLANFGEKASEGQVSEKWIAEKGWVYWSGFGVDETLSKIKAAGMDIIVSEVSKDVVDASSFLWVIAQKR</sequence>
<comment type="similarity">
    <text evidence="1">Belongs to the methyltransferase superfamily. LaeA methyltransferase family.</text>
</comment>
<reference evidence="3" key="1">
    <citation type="journal article" date="2021" name="Nat. Commun.">
        <title>Genetic determinants of endophytism in the Arabidopsis root mycobiome.</title>
        <authorList>
            <person name="Mesny F."/>
            <person name="Miyauchi S."/>
            <person name="Thiergart T."/>
            <person name="Pickel B."/>
            <person name="Atanasova L."/>
            <person name="Karlsson M."/>
            <person name="Huettel B."/>
            <person name="Barry K.W."/>
            <person name="Haridas S."/>
            <person name="Chen C."/>
            <person name="Bauer D."/>
            <person name="Andreopoulos W."/>
            <person name="Pangilinan J."/>
            <person name="LaButti K."/>
            <person name="Riley R."/>
            <person name="Lipzen A."/>
            <person name="Clum A."/>
            <person name="Drula E."/>
            <person name="Henrissat B."/>
            <person name="Kohler A."/>
            <person name="Grigoriev I.V."/>
            <person name="Martin F.M."/>
            <person name="Hacquard S."/>
        </authorList>
    </citation>
    <scope>NUCLEOTIDE SEQUENCE</scope>
    <source>
        <strain evidence="3">MPI-SDFR-AT-0073</strain>
    </source>
</reference>
<dbReference type="SUPFAM" id="SSF53335">
    <property type="entry name" value="S-adenosyl-L-methionine-dependent methyltransferases"/>
    <property type="match status" value="1"/>
</dbReference>
<name>A0A9P8RII5_9PEZI</name>
<dbReference type="GO" id="GO:0032259">
    <property type="term" value="P:methylation"/>
    <property type="evidence" value="ECO:0007669"/>
    <property type="project" value="UniProtKB-KW"/>
</dbReference>
<evidence type="ECO:0000259" key="2">
    <source>
        <dbReference type="Pfam" id="PF13649"/>
    </source>
</evidence>
<proteinExistence type="inferred from homology"/>
<gene>
    <name evidence="3" type="ORF">BKA67DRAFT_580183</name>
</gene>
<keyword evidence="4" id="KW-1185">Reference proteome</keyword>
<dbReference type="Pfam" id="PF13649">
    <property type="entry name" value="Methyltransf_25"/>
    <property type="match status" value="1"/>
</dbReference>
<accession>A0A9P8RII5</accession>
<evidence type="ECO:0000313" key="3">
    <source>
        <dbReference type="EMBL" id="KAH6646668.1"/>
    </source>
</evidence>
<dbReference type="Proteomes" id="UP000758603">
    <property type="component" value="Unassembled WGS sequence"/>
</dbReference>
<comment type="caution">
    <text evidence="3">The sequence shown here is derived from an EMBL/GenBank/DDBJ whole genome shotgun (WGS) entry which is preliminary data.</text>
</comment>
<protein>
    <submittedName>
        <fullName evidence="3">Methyltransferase</fullName>
    </submittedName>
</protein>
<dbReference type="Gene3D" id="3.40.50.150">
    <property type="entry name" value="Vaccinia Virus protein VP39"/>
    <property type="match status" value="1"/>
</dbReference>
<dbReference type="InterPro" id="IPR041698">
    <property type="entry name" value="Methyltransf_25"/>
</dbReference>
<keyword evidence="3" id="KW-0489">Methyltransferase</keyword>
<evidence type="ECO:0000256" key="1">
    <source>
        <dbReference type="ARBA" id="ARBA00038158"/>
    </source>
</evidence>
<dbReference type="OrthoDB" id="10004862at2759"/>
<dbReference type="AlphaFoldDB" id="A0A9P8RII5"/>
<dbReference type="GO" id="GO:0008168">
    <property type="term" value="F:methyltransferase activity"/>
    <property type="evidence" value="ECO:0007669"/>
    <property type="project" value="UniProtKB-KW"/>
</dbReference>
<dbReference type="PANTHER" id="PTHR43591">
    <property type="entry name" value="METHYLTRANSFERASE"/>
    <property type="match status" value="1"/>
</dbReference>
<keyword evidence="3" id="KW-0808">Transferase</keyword>
<dbReference type="EMBL" id="JAGPXC010000009">
    <property type="protein sequence ID" value="KAH6646668.1"/>
    <property type="molecule type" value="Genomic_DNA"/>
</dbReference>
<dbReference type="GeneID" id="70132727"/>
<dbReference type="RefSeq" id="XP_045953182.1">
    <property type="nucleotide sequence ID" value="XM_046103836.1"/>
</dbReference>
<dbReference type="CDD" id="cd02440">
    <property type="entry name" value="AdoMet_MTases"/>
    <property type="match status" value="1"/>
</dbReference>
<dbReference type="InterPro" id="IPR029063">
    <property type="entry name" value="SAM-dependent_MTases_sf"/>
</dbReference>
<organism evidence="3 4">
    <name type="scientific">Truncatella angustata</name>
    <dbReference type="NCBI Taxonomy" id="152316"/>
    <lineage>
        <taxon>Eukaryota</taxon>
        <taxon>Fungi</taxon>
        <taxon>Dikarya</taxon>
        <taxon>Ascomycota</taxon>
        <taxon>Pezizomycotina</taxon>
        <taxon>Sordariomycetes</taxon>
        <taxon>Xylariomycetidae</taxon>
        <taxon>Amphisphaeriales</taxon>
        <taxon>Sporocadaceae</taxon>
        <taxon>Truncatella</taxon>
    </lineage>
</organism>
<feature type="domain" description="Methyltransferase" evidence="2">
    <location>
        <begin position="57"/>
        <end position="153"/>
    </location>
</feature>
<evidence type="ECO:0000313" key="4">
    <source>
        <dbReference type="Proteomes" id="UP000758603"/>
    </source>
</evidence>